<protein>
    <submittedName>
        <fullName evidence="5">Alanine racemase</fullName>
        <ecNumber evidence="5">5.1.1.1</ecNumber>
    </submittedName>
</protein>
<evidence type="ECO:0000313" key="5">
    <source>
        <dbReference type="EMBL" id="WGX76412.1"/>
    </source>
</evidence>
<evidence type="ECO:0000259" key="4">
    <source>
        <dbReference type="Pfam" id="PF01168"/>
    </source>
</evidence>
<dbReference type="EC" id="5.1.1.1" evidence="5"/>
<dbReference type="Pfam" id="PF01168">
    <property type="entry name" value="Ala_racemase_N"/>
    <property type="match status" value="1"/>
</dbReference>
<evidence type="ECO:0000256" key="1">
    <source>
        <dbReference type="ARBA" id="ARBA00001933"/>
    </source>
</evidence>
<sequence>MKINITAPTWAEINLDNISNNLKNIKKILKEDTKICGVVKANAYSHGAVQISKFLERENVDYLAVSRLEEGLELRQNDIGLPILCLGYIPNQSLEEAIINDISLTIFSYETAFLANKIAKNITKS</sequence>
<dbReference type="EMBL" id="CP124685">
    <property type="protein sequence ID" value="WGX76412.1"/>
    <property type="molecule type" value="Genomic_DNA"/>
</dbReference>
<keyword evidence="2" id="KW-0663">Pyridoxal phosphate</keyword>
<dbReference type="PRINTS" id="PR00992">
    <property type="entry name" value="ALARACEMASE"/>
</dbReference>
<dbReference type="Gene3D" id="3.20.20.10">
    <property type="entry name" value="Alanine racemase"/>
    <property type="match status" value="1"/>
</dbReference>
<accession>A0ABY8R6D2</accession>
<dbReference type="PANTHER" id="PTHR30511:SF0">
    <property type="entry name" value="ALANINE RACEMASE, CATABOLIC-RELATED"/>
    <property type="match status" value="1"/>
</dbReference>
<evidence type="ECO:0000256" key="3">
    <source>
        <dbReference type="ARBA" id="ARBA00023235"/>
    </source>
</evidence>
<feature type="domain" description="Alanine racemase N-terminal" evidence="4">
    <location>
        <begin position="13"/>
        <end position="121"/>
    </location>
</feature>
<comment type="cofactor">
    <cofactor evidence="1">
        <name>pyridoxal 5'-phosphate</name>
        <dbReference type="ChEBI" id="CHEBI:597326"/>
    </cofactor>
</comment>
<reference evidence="5 6" key="1">
    <citation type="submission" date="2023-04" db="EMBL/GenBank/DDBJ databases">
        <title>Bacteria Genome Submission.</title>
        <authorList>
            <person name="Isaac P."/>
        </authorList>
    </citation>
    <scope>NUCLEOTIDE SEQUENCE [LARGE SCALE GENOMIC DNA]</scope>
    <source>
        <strain evidence="5 6">SampleS7P1</strain>
    </source>
</reference>
<evidence type="ECO:0000256" key="2">
    <source>
        <dbReference type="ARBA" id="ARBA00022898"/>
    </source>
</evidence>
<keyword evidence="3 5" id="KW-0413">Isomerase</keyword>
<evidence type="ECO:0000313" key="6">
    <source>
        <dbReference type="Proteomes" id="UP001239169"/>
    </source>
</evidence>
<organism evidence="5 6">
    <name type="scientific">Paraclostridium bifermentans</name>
    <name type="common">Clostridium bifermentans</name>
    <dbReference type="NCBI Taxonomy" id="1490"/>
    <lineage>
        <taxon>Bacteria</taxon>
        <taxon>Bacillati</taxon>
        <taxon>Bacillota</taxon>
        <taxon>Clostridia</taxon>
        <taxon>Peptostreptococcales</taxon>
        <taxon>Peptostreptococcaceae</taxon>
        <taxon>Paraclostridium</taxon>
    </lineage>
</organism>
<dbReference type="InterPro" id="IPR029066">
    <property type="entry name" value="PLP-binding_barrel"/>
</dbReference>
<dbReference type="SUPFAM" id="SSF51419">
    <property type="entry name" value="PLP-binding barrel"/>
    <property type="match status" value="1"/>
</dbReference>
<dbReference type="PANTHER" id="PTHR30511">
    <property type="entry name" value="ALANINE RACEMASE"/>
    <property type="match status" value="1"/>
</dbReference>
<name>A0ABY8R6D2_PARBF</name>
<gene>
    <name evidence="5" type="ORF">QJS64_04180</name>
</gene>
<proteinExistence type="predicted"/>
<keyword evidence="6" id="KW-1185">Reference proteome</keyword>
<dbReference type="InterPro" id="IPR001608">
    <property type="entry name" value="Ala_racemase_N"/>
</dbReference>
<dbReference type="InterPro" id="IPR000821">
    <property type="entry name" value="Ala_racemase"/>
</dbReference>
<dbReference type="Proteomes" id="UP001239169">
    <property type="component" value="Chromosome"/>
</dbReference>
<dbReference type="GO" id="GO:0008784">
    <property type="term" value="F:alanine racemase activity"/>
    <property type="evidence" value="ECO:0007669"/>
    <property type="project" value="UniProtKB-EC"/>
</dbReference>